<keyword evidence="2" id="KW-1133">Transmembrane helix</keyword>
<dbReference type="GeneID" id="120823788"/>
<dbReference type="PANTHER" id="PTHR21687">
    <property type="entry name" value="PLASMALEMMA VESICLE-ASSOCIATED PROTEIN"/>
    <property type="match status" value="1"/>
</dbReference>
<keyword evidence="2" id="KW-0812">Transmembrane</keyword>
<dbReference type="Pfam" id="PF06637">
    <property type="entry name" value="PV-1"/>
    <property type="match status" value="1"/>
</dbReference>
<evidence type="ECO:0000313" key="3">
    <source>
        <dbReference type="Ensembl" id="ENSGACP00000045498.1"/>
    </source>
</evidence>
<feature type="transmembrane region" description="Helical" evidence="2">
    <location>
        <begin position="29"/>
        <end position="55"/>
    </location>
</feature>
<dbReference type="RefSeq" id="XP_040040028.1">
    <property type="nucleotide sequence ID" value="XM_040184094.1"/>
</dbReference>
<evidence type="ECO:0000313" key="4">
    <source>
        <dbReference type="Proteomes" id="UP000007635"/>
    </source>
</evidence>
<keyword evidence="2" id="KW-0472">Membrane</keyword>
<dbReference type="GO" id="GO:0043114">
    <property type="term" value="P:regulation of vascular permeability"/>
    <property type="evidence" value="ECO:0007669"/>
    <property type="project" value="TreeGrafter"/>
</dbReference>
<evidence type="ECO:0000256" key="1">
    <source>
        <dbReference type="SAM" id="Coils"/>
    </source>
</evidence>
<reference evidence="3" key="2">
    <citation type="submission" date="2025-08" db="UniProtKB">
        <authorList>
            <consortium name="Ensembl"/>
        </authorList>
    </citation>
    <scope>IDENTIFICATION</scope>
</reference>
<keyword evidence="1" id="KW-0175">Coiled coil</keyword>
<dbReference type="Proteomes" id="UP000007635">
    <property type="component" value="Chromosome VIII"/>
</dbReference>
<dbReference type="GeneTree" id="ENSGT00390000006166"/>
<dbReference type="InterPro" id="IPR009538">
    <property type="entry name" value="PV-1"/>
</dbReference>
<accession>A0AAQ4Q570</accession>
<dbReference type="Ensembl" id="ENSGACT00000050246.1">
    <property type="protein sequence ID" value="ENSGACP00000045498.1"/>
    <property type="gene ID" value="ENSGACG00000007785.2"/>
</dbReference>
<dbReference type="KEGG" id="gat:120823788"/>
<organism evidence="3 4">
    <name type="scientific">Gasterosteus aculeatus aculeatus</name>
    <name type="common">three-spined stickleback</name>
    <dbReference type="NCBI Taxonomy" id="481459"/>
    <lineage>
        <taxon>Eukaryota</taxon>
        <taxon>Metazoa</taxon>
        <taxon>Chordata</taxon>
        <taxon>Craniata</taxon>
        <taxon>Vertebrata</taxon>
        <taxon>Euteleostomi</taxon>
        <taxon>Actinopterygii</taxon>
        <taxon>Neopterygii</taxon>
        <taxon>Teleostei</taxon>
        <taxon>Neoteleostei</taxon>
        <taxon>Acanthomorphata</taxon>
        <taxon>Eupercaria</taxon>
        <taxon>Perciformes</taxon>
        <taxon>Cottioidei</taxon>
        <taxon>Gasterosteales</taxon>
        <taxon>Gasterosteidae</taxon>
        <taxon>Gasterosteus</taxon>
    </lineage>
</organism>
<dbReference type="AlphaFoldDB" id="A0AAQ4Q570"/>
<feature type="coiled-coil region" evidence="1">
    <location>
        <begin position="60"/>
        <end position="87"/>
    </location>
</feature>
<dbReference type="CTD" id="570276"/>
<name>A0AAQ4Q570_GASAC</name>
<reference evidence="3 4" key="1">
    <citation type="journal article" date="2021" name="G3 (Bethesda)">
        <title>Improved contiguity of the threespine stickleback genome using long-read sequencing.</title>
        <authorList>
            <person name="Nath S."/>
            <person name="Shaw D.E."/>
            <person name="White M.A."/>
        </authorList>
    </citation>
    <scope>NUCLEOTIDE SEQUENCE [LARGE SCALE GENOMIC DNA]</scope>
    <source>
        <strain evidence="3 4">Lake Benthic</strain>
    </source>
</reference>
<dbReference type="GO" id="GO:0002693">
    <property type="term" value="P:positive regulation of cellular extravasation"/>
    <property type="evidence" value="ECO:0007669"/>
    <property type="project" value="TreeGrafter"/>
</dbReference>
<keyword evidence="4" id="KW-1185">Reference proteome</keyword>
<sequence length="356" mass="40781">MYSSSYSRAKFGLEAREHKHKPKGKSCGYYMRIVFFFSSLIQSLIIVSLVLFLIYGQPEKSAEEKMVEELELNFNRISENNFQLQKEKGELAAQLGAHTAEKTALETELASLKTIANKSAHDLKQAKTSCDFRVSQQKQSCPRLATSYQPSPPCNSAELKKLQNLNSKYELDINNFTHVVQYLSREKDNAIKDRDTHRQDASSLRSETTMLKEQLTTYTKKCKEDFAQSLDGIQSVTSDFLTKIDRLFLQKMTFHLTCESQKAEMETIRNSCTNLSRDVEKRFQLYLNSVGDRVAEIQAQSSELLVRSSLCEQQYVKALADAAELQRTHDNTVEKLLKEKIELRNMLQQTPNSKGR</sequence>
<reference evidence="3" key="3">
    <citation type="submission" date="2025-09" db="UniProtKB">
        <authorList>
            <consortium name="Ensembl"/>
        </authorList>
    </citation>
    <scope>IDENTIFICATION</scope>
</reference>
<evidence type="ECO:0000256" key="2">
    <source>
        <dbReference type="SAM" id="Phobius"/>
    </source>
</evidence>
<dbReference type="PANTHER" id="PTHR21687:SF6">
    <property type="entry name" value="PLASMALEMMA VESICLE-ASSOCIATED PROTEIN"/>
    <property type="match status" value="1"/>
</dbReference>
<proteinExistence type="predicted"/>
<protein>
    <submittedName>
        <fullName evidence="3">Plasmalemma vesicle associated protein b</fullName>
    </submittedName>
</protein>